<feature type="region of interest" description="Disordered" evidence="1">
    <location>
        <begin position="25"/>
        <end position="178"/>
    </location>
</feature>
<dbReference type="AlphaFoldDB" id="A0A6A3XSP9"/>
<dbReference type="Proteomes" id="UP000433483">
    <property type="component" value="Unassembled WGS sequence"/>
</dbReference>
<keyword evidence="3" id="KW-1185">Reference proteome</keyword>
<reference evidence="2 3" key="1">
    <citation type="submission" date="2018-08" db="EMBL/GenBank/DDBJ databases">
        <title>Genomic investigation of the strawberry pathogen Phytophthora fragariae indicates pathogenicity is determined by transcriptional variation in three key races.</title>
        <authorList>
            <person name="Adams T.M."/>
            <person name="Armitage A.D."/>
            <person name="Sobczyk M.K."/>
            <person name="Bates H.J."/>
            <person name="Dunwell J.M."/>
            <person name="Nellist C.F."/>
            <person name="Harrison R.J."/>
        </authorList>
    </citation>
    <scope>NUCLEOTIDE SEQUENCE [LARGE SCALE GENOMIC DNA]</scope>
    <source>
        <strain evidence="2 3">NOV-27</strain>
    </source>
</reference>
<feature type="compositionally biased region" description="Basic and acidic residues" evidence="1">
    <location>
        <begin position="148"/>
        <end position="157"/>
    </location>
</feature>
<sequence length="178" mass="19344">MPHLLEQIVRDIALDLREEAIAAANIDSADKEAEQLEIYPPPDDENSAALAEHVEHGPEHEAAEDRSDTDSPPAQQVGSIPATSQAAPKKRSRDHAERSAPAAMEAEQARVMLYEVKRSQSVGRPNDAGTKQQRETDKVSPATPSQVGHEREADELRIPTPTTTEADPAVLTGLPPRR</sequence>
<protein>
    <submittedName>
        <fullName evidence="2">Uncharacterized protein</fullName>
    </submittedName>
</protein>
<organism evidence="2 3">
    <name type="scientific">Phytophthora fragariae</name>
    <dbReference type="NCBI Taxonomy" id="53985"/>
    <lineage>
        <taxon>Eukaryota</taxon>
        <taxon>Sar</taxon>
        <taxon>Stramenopiles</taxon>
        <taxon>Oomycota</taxon>
        <taxon>Peronosporomycetes</taxon>
        <taxon>Peronosporales</taxon>
        <taxon>Peronosporaceae</taxon>
        <taxon>Phytophthora</taxon>
    </lineage>
</organism>
<evidence type="ECO:0000256" key="1">
    <source>
        <dbReference type="SAM" id="MobiDB-lite"/>
    </source>
</evidence>
<proteinExistence type="predicted"/>
<gene>
    <name evidence="2" type="ORF">PF005_g12518</name>
</gene>
<accession>A0A6A3XSP9</accession>
<dbReference type="EMBL" id="QXGB01000666">
    <property type="protein sequence ID" value="KAE9207655.1"/>
    <property type="molecule type" value="Genomic_DNA"/>
</dbReference>
<feature type="compositionally biased region" description="Basic and acidic residues" evidence="1">
    <location>
        <begin position="52"/>
        <end position="69"/>
    </location>
</feature>
<evidence type="ECO:0000313" key="3">
    <source>
        <dbReference type="Proteomes" id="UP000433483"/>
    </source>
</evidence>
<comment type="caution">
    <text evidence="2">The sequence shown here is derived from an EMBL/GenBank/DDBJ whole genome shotgun (WGS) entry which is preliminary data.</text>
</comment>
<feature type="compositionally biased region" description="Polar residues" evidence="1">
    <location>
        <begin position="70"/>
        <end position="86"/>
    </location>
</feature>
<evidence type="ECO:0000313" key="2">
    <source>
        <dbReference type="EMBL" id="KAE9207655.1"/>
    </source>
</evidence>
<name>A0A6A3XSP9_9STRA</name>